<reference evidence="5 6" key="1">
    <citation type="submission" date="2018-04" db="EMBL/GenBank/DDBJ databases">
        <authorList>
            <person name="Hagen T."/>
        </authorList>
    </citation>
    <scope>NUCLEOTIDE SEQUENCE [LARGE SCALE GENOMIC DNA]</scope>
    <source>
        <strain evidence="5 6">TPD7009</strain>
    </source>
</reference>
<evidence type="ECO:0000256" key="1">
    <source>
        <dbReference type="ARBA" id="ARBA00023015"/>
    </source>
</evidence>
<dbReference type="Proteomes" id="UP000244335">
    <property type="component" value="Unassembled WGS sequence"/>
</dbReference>
<sequence>MVFFIARIYFEMQTLFTFLDTHAEPMGLDEFLFSFHQVISQYGFDYYRIFRRAVRRAAVKDVVLAQQQPEGWSAIYDAKKYSEVDPIERSLCLLQKPVRWRDAVCLLPQATHRKRAAKLFQDAARHGLREGYAFPIHGRNGMLGGVVISGLGCHLTERELAIFDAVMRVTFWRVADLTGHSEDLLSSPDLSVAQLTRRERDVLTLLALGNTSPEIGKALSITSHTVDWYLSGIQRKLGARNRQHVVALAFRCGLIG</sequence>
<dbReference type="SUPFAM" id="SSF46894">
    <property type="entry name" value="C-terminal effector domain of the bipartite response regulators"/>
    <property type="match status" value="1"/>
</dbReference>
<keyword evidence="2" id="KW-0238">DNA-binding</keyword>
<dbReference type="Pfam" id="PF00196">
    <property type="entry name" value="GerE"/>
    <property type="match status" value="1"/>
</dbReference>
<keyword evidence="3" id="KW-0804">Transcription</keyword>
<dbReference type="GO" id="GO:0006355">
    <property type="term" value="P:regulation of DNA-templated transcription"/>
    <property type="evidence" value="ECO:0007669"/>
    <property type="project" value="InterPro"/>
</dbReference>
<accession>A0AA92C218</accession>
<comment type="caution">
    <text evidence="5">The sequence shown here is derived from an EMBL/GenBank/DDBJ whole genome shotgun (WGS) entry which is preliminary data.</text>
</comment>
<gene>
    <name evidence="5" type="ORF">DC430_14575</name>
</gene>
<dbReference type="AlphaFoldDB" id="A0AA92C218"/>
<proteinExistence type="predicted"/>
<dbReference type="InterPro" id="IPR036388">
    <property type="entry name" value="WH-like_DNA-bd_sf"/>
</dbReference>
<feature type="domain" description="HTH luxR-type" evidence="4">
    <location>
        <begin position="188"/>
        <end position="253"/>
    </location>
</feature>
<dbReference type="Gene3D" id="1.10.10.10">
    <property type="entry name" value="Winged helix-like DNA-binding domain superfamily/Winged helix DNA-binding domain"/>
    <property type="match status" value="1"/>
</dbReference>
<evidence type="ECO:0000259" key="4">
    <source>
        <dbReference type="PROSITE" id="PS50043"/>
    </source>
</evidence>
<dbReference type="InterPro" id="IPR005143">
    <property type="entry name" value="TF_LuxR_autoind-bd_dom"/>
</dbReference>
<name>A0AA92C218_RHIRH</name>
<evidence type="ECO:0000256" key="2">
    <source>
        <dbReference type="ARBA" id="ARBA00023125"/>
    </source>
</evidence>
<dbReference type="Pfam" id="PF03472">
    <property type="entry name" value="Autoind_bind"/>
    <property type="match status" value="1"/>
</dbReference>
<evidence type="ECO:0000313" key="6">
    <source>
        <dbReference type="Proteomes" id="UP000244335"/>
    </source>
</evidence>
<organism evidence="5 6">
    <name type="scientific">Rhizobium rhizogenes</name>
    <name type="common">Agrobacterium rhizogenes</name>
    <dbReference type="NCBI Taxonomy" id="359"/>
    <lineage>
        <taxon>Bacteria</taxon>
        <taxon>Pseudomonadati</taxon>
        <taxon>Pseudomonadota</taxon>
        <taxon>Alphaproteobacteria</taxon>
        <taxon>Hyphomicrobiales</taxon>
        <taxon>Rhizobiaceae</taxon>
        <taxon>Rhizobium/Agrobacterium group</taxon>
        <taxon>Rhizobium</taxon>
    </lineage>
</organism>
<evidence type="ECO:0000256" key="3">
    <source>
        <dbReference type="ARBA" id="ARBA00023163"/>
    </source>
</evidence>
<dbReference type="PANTHER" id="PTHR44688">
    <property type="entry name" value="DNA-BINDING TRANSCRIPTIONAL ACTIVATOR DEVR_DOSR"/>
    <property type="match status" value="1"/>
</dbReference>
<dbReference type="PRINTS" id="PR00038">
    <property type="entry name" value="HTHLUXR"/>
</dbReference>
<keyword evidence="1" id="KW-0805">Transcription regulation</keyword>
<dbReference type="PANTHER" id="PTHR44688:SF16">
    <property type="entry name" value="DNA-BINDING TRANSCRIPTIONAL ACTIVATOR DEVR_DOSR"/>
    <property type="match status" value="1"/>
</dbReference>
<dbReference type="EMBL" id="QDFR01000004">
    <property type="protein sequence ID" value="PVE53152.1"/>
    <property type="molecule type" value="Genomic_DNA"/>
</dbReference>
<dbReference type="SUPFAM" id="SSF75516">
    <property type="entry name" value="Pheromone-binding domain of LuxR-like quorum-sensing transcription factors"/>
    <property type="match status" value="1"/>
</dbReference>
<dbReference type="SMART" id="SM00421">
    <property type="entry name" value="HTH_LUXR"/>
    <property type="match status" value="1"/>
</dbReference>
<dbReference type="Gene3D" id="3.30.450.80">
    <property type="entry name" value="Transcription factor LuxR-like, autoinducer-binding domain"/>
    <property type="match status" value="1"/>
</dbReference>
<dbReference type="PROSITE" id="PS50043">
    <property type="entry name" value="HTH_LUXR_2"/>
    <property type="match status" value="1"/>
</dbReference>
<dbReference type="GO" id="GO:0003677">
    <property type="term" value="F:DNA binding"/>
    <property type="evidence" value="ECO:0007669"/>
    <property type="project" value="UniProtKB-KW"/>
</dbReference>
<dbReference type="InterPro" id="IPR036693">
    <property type="entry name" value="TF_LuxR_autoind-bd_dom_sf"/>
</dbReference>
<protein>
    <submittedName>
        <fullName evidence="5">LuxR family transcriptional regulator</fullName>
    </submittedName>
</protein>
<evidence type="ECO:0000313" key="5">
    <source>
        <dbReference type="EMBL" id="PVE53152.1"/>
    </source>
</evidence>
<dbReference type="InterPro" id="IPR000792">
    <property type="entry name" value="Tscrpt_reg_LuxR_C"/>
</dbReference>
<dbReference type="InterPro" id="IPR016032">
    <property type="entry name" value="Sig_transdc_resp-reg_C-effctor"/>
</dbReference>
<dbReference type="CDD" id="cd06170">
    <property type="entry name" value="LuxR_C_like"/>
    <property type="match status" value="1"/>
</dbReference>